<keyword evidence="3" id="KW-0210">Decarboxylase</keyword>
<gene>
    <name evidence="9" type="ORF">GMA10_10360</name>
</gene>
<organism evidence="9 10">
    <name type="scientific">Rothia koreensis</name>
    <dbReference type="NCBI Taxonomy" id="592378"/>
    <lineage>
        <taxon>Bacteria</taxon>
        <taxon>Bacillati</taxon>
        <taxon>Actinomycetota</taxon>
        <taxon>Actinomycetes</taxon>
        <taxon>Micrococcales</taxon>
        <taxon>Micrococcaceae</taxon>
        <taxon>Rothia</taxon>
    </lineage>
</organism>
<evidence type="ECO:0000256" key="5">
    <source>
        <dbReference type="ARBA" id="ARBA00023239"/>
    </source>
</evidence>
<comment type="cofactor">
    <cofactor evidence="1 6 7">
        <name>pyridoxal 5'-phosphate</name>
        <dbReference type="ChEBI" id="CHEBI:597326"/>
    </cofactor>
</comment>
<dbReference type="InterPro" id="IPR015424">
    <property type="entry name" value="PyrdxlP-dep_Trfase"/>
</dbReference>
<dbReference type="SUPFAM" id="SSF53383">
    <property type="entry name" value="PLP-dependent transferases"/>
    <property type="match status" value="1"/>
</dbReference>
<evidence type="ECO:0000256" key="3">
    <source>
        <dbReference type="ARBA" id="ARBA00022793"/>
    </source>
</evidence>
<keyword evidence="5 7" id="KW-0456">Lyase</keyword>
<dbReference type="EMBL" id="WOGT01000007">
    <property type="protein sequence ID" value="MUN55609.1"/>
    <property type="molecule type" value="Genomic_DNA"/>
</dbReference>
<dbReference type="Pfam" id="PF00282">
    <property type="entry name" value="Pyridoxal_deC"/>
    <property type="match status" value="1"/>
</dbReference>
<sequence>MAGRVAGRLGAASAPATSTPIDELRRRVEDIDMDAEPLGGQRVLEEIDRLFLQEAVWFHHPDYLAHLNCPVDVNAVAAETALAAVNTSVDTYDQSRIATLIERKLIDWTTGKIGFPQGDGVFTSGGTQSNMQALFLAREAALHGFSGRQRSERQSRLVILTSEESHFSVDKSALLLGLADDAVVTVRSDVEGRLDPAALEESLKGALNAGKVPMAISATAGTTDRGMIDPLPDIARIAERYDIWFHADAAYGGALLLSPTRRDLLSGIERARSVTVDFHKGFFQPVSSSALLLRDPRDFRLGTWHADYLNPEESDEPNQVDKSLQTTRRFDALKLFATLRGTGADALGRAVDRVVDLAHEVHEVVEKHPDLRLVSGSDLSTVVFRWQPEGVTDVDADALVAPIRRHFQEAGSLLVAKTVIANRPCLKLTLLNPGAELDRIAERLEEIAATAARMHEHTTRPTPTYEESLNETK</sequence>
<evidence type="ECO:0000313" key="10">
    <source>
        <dbReference type="Proteomes" id="UP000462152"/>
    </source>
</evidence>
<dbReference type="AlphaFoldDB" id="A0A7K1LKB6"/>
<keyword evidence="10" id="KW-1185">Reference proteome</keyword>
<reference evidence="9 10" key="1">
    <citation type="submission" date="2019-12" db="EMBL/GenBank/DDBJ databases">
        <authorList>
            <person name="Li J."/>
            <person name="Shi Y."/>
            <person name="Xu G."/>
            <person name="Xiao D."/>
            <person name="Ran X."/>
        </authorList>
    </citation>
    <scope>NUCLEOTIDE SEQUENCE [LARGE SCALE GENOMIC DNA]</scope>
    <source>
        <strain evidence="9 10">JCM 15915</strain>
    </source>
</reference>
<dbReference type="GO" id="GO:0030170">
    <property type="term" value="F:pyridoxal phosphate binding"/>
    <property type="evidence" value="ECO:0007669"/>
    <property type="project" value="InterPro"/>
</dbReference>
<accession>A0A7K1LKB6</accession>
<evidence type="ECO:0000256" key="7">
    <source>
        <dbReference type="RuleBase" id="RU000382"/>
    </source>
</evidence>
<evidence type="ECO:0000313" key="9">
    <source>
        <dbReference type="EMBL" id="MUN55609.1"/>
    </source>
</evidence>
<dbReference type="GO" id="GO:0005737">
    <property type="term" value="C:cytoplasm"/>
    <property type="evidence" value="ECO:0007669"/>
    <property type="project" value="TreeGrafter"/>
</dbReference>
<evidence type="ECO:0000256" key="6">
    <source>
        <dbReference type="PIRSR" id="PIRSR602129-50"/>
    </source>
</evidence>
<comment type="caution">
    <text evidence="9">The sequence shown here is derived from an EMBL/GenBank/DDBJ whole genome shotgun (WGS) entry which is preliminary data.</text>
</comment>
<dbReference type="Gene3D" id="3.90.1150.170">
    <property type="match status" value="1"/>
</dbReference>
<protein>
    <submittedName>
        <fullName evidence="9">Pyridoxal-dependent decarboxylase</fullName>
    </submittedName>
</protein>
<name>A0A7K1LKB6_9MICC</name>
<dbReference type="OrthoDB" id="3335676at2"/>
<evidence type="ECO:0000256" key="2">
    <source>
        <dbReference type="ARBA" id="ARBA00009533"/>
    </source>
</evidence>
<evidence type="ECO:0000256" key="1">
    <source>
        <dbReference type="ARBA" id="ARBA00001933"/>
    </source>
</evidence>
<feature type="modified residue" description="N6-(pyridoxal phosphate)lysine" evidence="6">
    <location>
        <position position="280"/>
    </location>
</feature>
<dbReference type="Proteomes" id="UP000462152">
    <property type="component" value="Unassembled WGS sequence"/>
</dbReference>
<evidence type="ECO:0000256" key="4">
    <source>
        <dbReference type="ARBA" id="ARBA00022898"/>
    </source>
</evidence>
<dbReference type="PANTHER" id="PTHR45677:SF8">
    <property type="entry name" value="CYSTEINE SULFINIC ACID DECARBOXYLASE"/>
    <property type="match status" value="1"/>
</dbReference>
<comment type="similarity">
    <text evidence="2 7">Belongs to the group II decarboxylase family.</text>
</comment>
<dbReference type="GO" id="GO:0004058">
    <property type="term" value="F:aromatic-L-amino-acid decarboxylase activity"/>
    <property type="evidence" value="ECO:0007669"/>
    <property type="project" value="UniProtKB-ARBA"/>
</dbReference>
<keyword evidence="4 6" id="KW-0663">Pyridoxal phosphate</keyword>
<proteinExistence type="inferred from homology"/>
<feature type="region of interest" description="Disordered" evidence="8">
    <location>
        <begin position="454"/>
        <end position="473"/>
    </location>
</feature>
<evidence type="ECO:0000256" key="8">
    <source>
        <dbReference type="SAM" id="MobiDB-lite"/>
    </source>
</evidence>
<dbReference type="PANTHER" id="PTHR45677">
    <property type="entry name" value="GLUTAMATE DECARBOXYLASE-RELATED"/>
    <property type="match status" value="1"/>
</dbReference>
<dbReference type="GO" id="GO:0019752">
    <property type="term" value="P:carboxylic acid metabolic process"/>
    <property type="evidence" value="ECO:0007669"/>
    <property type="project" value="InterPro"/>
</dbReference>
<dbReference type="InterPro" id="IPR015421">
    <property type="entry name" value="PyrdxlP-dep_Trfase_major"/>
</dbReference>
<dbReference type="Gene3D" id="3.40.640.10">
    <property type="entry name" value="Type I PLP-dependent aspartate aminotransferase-like (Major domain)"/>
    <property type="match status" value="1"/>
</dbReference>
<dbReference type="InterPro" id="IPR002129">
    <property type="entry name" value="PyrdxlP-dep_de-COase"/>
</dbReference>